<dbReference type="Gene3D" id="3.30.565.10">
    <property type="entry name" value="Histidine kinase-like ATPase, C-terminal domain"/>
    <property type="match status" value="1"/>
</dbReference>
<gene>
    <name evidence="3" type="ORF">H8718_05850</name>
</gene>
<dbReference type="PANTHER" id="PTHR34220">
    <property type="entry name" value="SENSOR HISTIDINE KINASE YPDA"/>
    <property type="match status" value="1"/>
</dbReference>
<organism evidence="3 4">
    <name type="scientific">Zhenhengia yiwuensis</name>
    <dbReference type="NCBI Taxonomy" id="2763666"/>
    <lineage>
        <taxon>Bacteria</taxon>
        <taxon>Bacillati</taxon>
        <taxon>Bacillota</taxon>
        <taxon>Clostridia</taxon>
        <taxon>Lachnospirales</taxon>
        <taxon>Lachnospiraceae</taxon>
        <taxon>Zhenhengia</taxon>
    </lineage>
</organism>
<keyword evidence="3" id="KW-0418">Kinase</keyword>
<sequence length="569" mass="65998">MKMKLKNIIYFKSLKNRLKIFLVCSSIIPIFLIGGLTLYKVYNLYQENLSQLIHNELNQMKENIEVIMETMINMSQQLVYDGQIGKKLYLYLDEEEGIEKVNMLKYLNEQIAIYELANPRIANITYFYIGDKNQLKKINSSLAKEALPLEQEQLSKQGEMVFYGPHQTASVASIYDVISLVRKVRVGGYQDVLIYIESGYKQMEEILENTLEDLDAIYLITSDNGQVIYRSSEEELKVLHDYAAFSVEAQGGWEISILVPKVNYYKKLNALAFKYCIIIAISVIGSIGIACGIWQSIYKPFNQFNKELKNIDTGQVKEQLEMLHIEELDENLQCFNKMRENILNLIKYKEKEESEKTELQIKQLFYKINPHFIHNTLLSLRWYAESRNYQDIVCFISALNKLLMYNMEKDKETTIQQELDSVKAYITLQRIRYNIDFEMVLNVPEMVLKSTIPRFILQPLIENAIFYGEEEKSIIKLIVALQDSGKISIKVMNKGNPLDEEKIKKILTSPEDISRNGIGLQYVVRILKDKFGLETAFNVSRVDGEKNQVEIVIPYSRGELYVKDIGSRG</sequence>
<accession>A0A926EII9</accession>
<dbReference type="InterPro" id="IPR050640">
    <property type="entry name" value="Bact_2-comp_sensor_kinase"/>
</dbReference>
<dbReference type="InterPro" id="IPR036890">
    <property type="entry name" value="HATPase_C_sf"/>
</dbReference>
<reference evidence="3" key="1">
    <citation type="submission" date="2020-08" db="EMBL/GenBank/DDBJ databases">
        <title>Genome public.</title>
        <authorList>
            <person name="Liu C."/>
            <person name="Sun Q."/>
        </authorList>
    </citation>
    <scope>NUCLEOTIDE SEQUENCE</scope>
    <source>
        <strain evidence="3">NSJ-12</strain>
    </source>
</reference>
<keyword evidence="3" id="KW-0808">Transferase</keyword>
<dbReference type="GO" id="GO:0016020">
    <property type="term" value="C:membrane"/>
    <property type="evidence" value="ECO:0007669"/>
    <property type="project" value="InterPro"/>
</dbReference>
<keyword evidence="1" id="KW-0812">Transmembrane</keyword>
<evidence type="ECO:0000313" key="3">
    <source>
        <dbReference type="EMBL" id="MBC8579057.1"/>
    </source>
</evidence>
<evidence type="ECO:0000256" key="1">
    <source>
        <dbReference type="SAM" id="Phobius"/>
    </source>
</evidence>
<dbReference type="AlphaFoldDB" id="A0A926EII9"/>
<keyword evidence="4" id="KW-1185">Reference proteome</keyword>
<dbReference type="GO" id="GO:0000155">
    <property type="term" value="F:phosphorelay sensor kinase activity"/>
    <property type="evidence" value="ECO:0007669"/>
    <property type="project" value="InterPro"/>
</dbReference>
<dbReference type="SUPFAM" id="SSF55874">
    <property type="entry name" value="ATPase domain of HSP90 chaperone/DNA topoisomerase II/histidine kinase"/>
    <property type="match status" value="1"/>
</dbReference>
<dbReference type="Pfam" id="PF06580">
    <property type="entry name" value="His_kinase"/>
    <property type="match status" value="1"/>
</dbReference>
<feature type="domain" description="Signal transduction histidine kinase internal region" evidence="2">
    <location>
        <begin position="360"/>
        <end position="434"/>
    </location>
</feature>
<keyword evidence="1" id="KW-1133">Transmembrane helix</keyword>
<evidence type="ECO:0000259" key="2">
    <source>
        <dbReference type="Pfam" id="PF06580"/>
    </source>
</evidence>
<dbReference type="PANTHER" id="PTHR34220:SF7">
    <property type="entry name" value="SENSOR HISTIDINE KINASE YPDA"/>
    <property type="match status" value="1"/>
</dbReference>
<protein>
    <submittedName>
        <fullName evidence="3">Histidine kinase</fullName>
    </submittedName>
</protein>
<dbReference type="Proteomes" id="UP000655830">
    <property type="component" value="Unassembled WGS sequence"/>
</dbReference>
<proteinExistence type="predicted"/>
<comment type="caution">
    <text evidence="3">The sequence shown here is derived from an EMBL/GenBank/DDBJ whole genome shotgun (WGS) entry which is preliminary data.</text>
</comment>
<evidence type="ECO:0000313" key="4">
    <source>
        <dbReference type="Proteomes" id="UP000655830"/>
    </source>
</evidence>
<dbReference type="EMBL" id="JACRSY010000007">
    <property type="protein sequence ID" value="MBC8579057.1"/>
    <property type="molecule type" value="Genomic_DNA"/>
</dbReference>
<feature type="transmembrane region" description="Helical" evidence="1">
    <location>
        <begin position="20"/>
        <end position="42"/>
    </location>
</feature>
<name>A0A926EII9_9FIRM</name>
<feature type="transmembrane region" description="Helical" evidence="1">
    <location>
        <begin position="272"/>
        <end position="294"/>
    </location>
</feature>
<dbReference type="RefSeq" id="WP_249332209.1">
    <property type="nucleotide sequence ID" value="NZ_JACRSY010000007.1"/>
</dbReference>
<keyword evidence="1" id="KW-0472">Membrane</keyword>
<dbReference type="InterPro" id="IPR010559">
    <property type="entry name" value="Sig_transdc_His_kin_internal"/>
</dbReference>